<dbReference type="PANTHER" id="PTHR47926">
    <property type="entry name" value="PENTATRICOPEPTIDE REPEAT-CONTAINING PROTEIN"/>
    <property type="match status" value="1"/>
</dbReference>
<dbReference type="InterPro" id="IPR002885">
    <property type="entry name" value="PPR_rpt"/>
</dbReference>
<keyword evidence="3" id="KW-0677">Repeat</keyword>
<keyword evidence="11" id="KW-1185">Reference proteome</keyword>
<evidence type="ECO:0000313" key="10">
    <source>
        <dbReference type="Proteomes" id="UP000525078"/>
    </source>
</evidence>
<evidence type="ECO:0000256" key="5">
    <source>
        <dbReference type="ARBA" id="ARBA00023136"/>
    </source>
</evidence>
<dbReference type="Proteomes" id="UP000525078">
    <property type="component" value="Unassembled WGS sequence"/>
</dbReference>
<dbReference type="InterPro" id="IPR007305">
    <property type="entry name" value="Vesicle_transpt_Got1/SFT2"/>
</dbReference>
<evidence type="ECO:0008006" key="12">
    <source>
        <dbReference type="Google" id="ProtNLM"/>
    </source>
</evidence>
<evidence type="ECO:0000256" key="3">
    <source>
        <dbReference type="ARBA" id="ARBA00022737"/>
    </source>
</evidence>
<feature type="repeat" description="PPR" evidence="6">
    <location>
        <begin position="173"/>
        <end position="207"/>
    </location>
</feature>
<feature type="repeat" description="PPR" evidence="6">
    <location>
        <begin position="507"/>
        <end position="541"/>
    </location>
</feature>
<sequence length="889" mass="98727">QHTYAIVLLYSALAANALIVLRSVFLIYCVCYHHHRGVKTMAYELNEQKSKCLQVRQDQLAPETHFVNHVSTVELNSHLKQLVKTGFLNDARLLFNKMPQRDEISWANMISGYVNTFQAPEALSLFSTMFVKSELQLDPFVLSLALKACGLSMNICYGELLHGCSIKSGLINSVFVGSSLLDMYTKIGKIDKGCRVFEQMPFRNIVSWTAIITGLVHAGYHAEGLIYFSEMWRSKVECDAYAYAIALKACADSSSLNHGKAIHTQALKKGLNESSFVANSLSTMYNKCGKLDYGLHLFATMKTRDVVSWTTIITTYVQMGQEKNAIEAFRRMKDSSVSPNEYTFAAIISGCANLARVDYGEQLHSHVICLGLVDYLSVTNSIVTMYSKCGRLTSASIMFEGMSRKDVISWSTIIAGYCQGGYGEEAFEYLSWMRKDGPKPNEFAFASLLSVCGSMAMLDQGKQLHAHVVSVGLEHKPIIQSSLINMYCKCGSVKEASELFDVMGQDDIVSWTAMINGYAEHGYSQEAIHLFDKIQMVGLRPDSVTFVGILAACSHAGFVDLGFRYFESMRNEYHITPSKEHYGCVIDLLCRAGRLSDSERMIRCMPFQLDDVVWSTLLRACRVHGDLDCGKRAAEEILKLNPNCAATHITLANIYAAKGKWREAAAIRMSLKSKGVVKEPGWSWVKIKDRISAFVSGDRSHPQCEEINSVLKLLVSERDTVTDELVSLSQTFIKGGGACHEVGLGLIGFGIFFSLLGVILFFDRGLLALGNIFWLTGVALLLGWGATWRLFTNPANYKGSISFLLGLFFIFVRWPIVGIICEIYGCFVLFGSWFLAICEGVLVSNSNCGMDHKLSILFSSCNAQEEKDGLGVNKFTDNLKLNVNLRCGT</sequence>
<dbReference type="Pfam" id="PF12854">
    <property type="entry name" value="PPR_1"/>
    <property type="match status" value="1"/>
</dbReference>
<comment type="caution">
    <text evidence="8">The sequence shown here is derived from an EMBL/GenBank/DDBJ whole genome shotgun (WGS) entry which is preliminary data.</text>
</comment>
<dbReference type="GO" id="GO:0003723">
    <property type="term" value="F:RNA binding"/>
    <property type="evidence" value="ECO:0007669"/>
    <property type="project" value="InterPro"/>
</dbReference>
<dbReference type="NCBIfam" id="TIGR00756">
    <property type="entry name" value="PPR"/>
    <property type="match status" value="4"/>
</dbReference>
<dbReference type="GO" id="GO:0016020">
    <property type="term" value="C:membrane"/>
    <property type="evidence" value="ECO:0007669"/>
    <property type="project" value="UniProtKB-SubCell"/>
</dbReference>
<dbReference type="Proteomes" id="UP000583929">
    <property type="component" value="Unassembled WGS sequence"/>
</dbReference>
<evidence type="ECO:0000256" key="6">
    <source>
        <dbReference type="PROSITE-ProRule" id="PRU00708"/>
    </source>
</evidence>
<dbReference type="Pfam" id="PF01535">
    <property type="entry name" value="PPR"/>
    <property type="match status" value="2"/>
</dbReference>
<dbReference type="FunFam" id="1.25.40.10:FF:000073">
    <property type="entry name" value="Pentatricopeptide repeat-containing protein chloroplastic"/>
    <property type="match status" value="1"/>
</dbReference>
<dbReference type="Pfam" id="PF04178">
    <property type="entry name" value="Got1"/>
    <property type="match status" value="1"/>
</dbReference>
<dbReference type="FunFam" id="1.25.40.10:FF:000343">
    <property type="entry name" value="Pentatricopeptide repeat-containing protein At3g58590"/>
    <property type="match status" value="1"/>
</dbReference>
<dbReference type="InterPro" id="IPR046848">
    <property type="entry name" value="E_motif"/>
</dbReference>
<feature type="repeat" description="PPR" evidence="6">
    <location>
        <begin position="305"/>
        <end position="339"/>
    </location>
</feature>
<keyword evidence="5 7" id="KW-0472">Membrane</keyword>
<dbReference type="GO" id="GO:0009451">
    <property type="term" value="P:RNA modification"/>
    <property type="evidence" value="ECO:0007669"/>
    <property type="project" value="InterPro"/>
</dbReference>
<name>A0A7J6G4V1_CANSA</name>
<dbReference type="EMBL" id="JAATIP010000082">
    <property type="protein sequence ID" value="KAF4377120.1"/>
    <property type="molecule type" value="Genomic_DNA"/>
</dbReference>
<dbReference type="PANTHER" id="PTHR47926:SF532">
    <property type="entry name" value="PENTACOTRIPEPTIDE-REPEAT REGION OF PRORP DOMAIN-CONTAINING PROTEIN"/>
    <property type="match status" value="1"/>
</dbReference>
<dbReference type="FunFam" id="1.25.40.10:FF:000355">
    <property type="entry name" value="Pentatricopeptide repeat-containing protein"/>
    <property type="match status" value="1"/>
</dbReference>
<dbReference type="PROSITE" id="PS51375">
    <property type="entry name" value="PPR"/>
    <property type="match status" value="4"/>
</dbReference>
<dbReference type="FunFam" id="1.25.40.10:FF:000525">
    <property type="entry name" value="Pentatricopeptide (PPR) repeat-containing protein-like"/>
    <property type="match status" value="1"/>
</dbReference>
<evidence type="ECO:0000256" key="7">
    <source>
        <dbReference type="SAM" id="Phobius"/>
    </source>
</evidence>
<evidence type="ECO:0000313" key="11">
    <source>
        <dbReference type="Proteomes" id="UP000583929"/>
    </source>
</evidence>
<proteinExistence type="predicted"/>
<comment type="subcellular location">
    <subcellularLocation>
        <location evidence="1">Membrane</location>
        <topology evidence="1">Multi-pass membrane protein</topology>
    </subcellularLocation>
</comment>
<evidence type="ECO:0000313" key="8">
    <source>
        <dbReference type="EMBL" id="KAF4377120.1"/>
    </source>
</evidence>
<feature type="transmembrane region" description="Helical" evidence="7">
    <location>
        <begin position="6"/>
        <end position="31"/>
    </location>
</feature>
<feature type="non-terminal residue" evidence="8">
    <location>
        <position position="1"/>
    </location>
</feature>
<dbReference type="EMBL" id="JAATIQ010000003">
    <property type="protein sequence ID" value="KAF4403677.1"/>
    <property type="molecule type" value="Genomic_DNA"/>
</dbReference>
<dbReference type="GO" id="GO:0012505">
    <property type="term" value="C:endomembrane system"/>
    <property type="evidence" value="ECO:0007669"/>
    <property type="project" value="UniProtKB-ARBA"/>
</dbReference>
<keyword evidence="4 7" id="KW-1133">Transmembrane helix</keyword>
<dbReference type="InterPro" id="IPR046960">
    <property type="entry name" value="PPR_At4g14850-like_plant"/>
</dbReference>
<feature type="transmembrane region" description="Helical" evidence="7">
    <location>
        <begin position="742"/>
        <end position="762"/>
    </location>
</feature>
<gene>
    <name evidence="8" type="ORF">F8388_017524</name>
    <name evidence="9" type="ORF">G4B88_002530</name>
</gene>
<accession>A0A7J6G4V1</accession>
<dbReference type="GO" id="GO:0005737">
    <property type="term" value="C:cytoplasm"/>
    <property type="evidence" value="ECO:0007669"/>
    <property type="project" value="UniProtKB-ARBA"/>
</dbReference>
<organism evidence="8 10">
    <name type="scientific">Cannabis sativa</name>
    <name type="common">Hemp</name>
    <name type="synonym">Marijuana</name>
    <dbReference type="NCBI Taxonomy" id="3483"/>
    <lineage>
        <taxon>Eukaryota</taxon>
        <taxon>Viridiplantae</taxon>
        <taxon>Streptophyta</taxon>
        <taxon>Embryophyta</taxon>
        <taxon>Tracheophyta</taxon>
        <taxon>Spermatophyta</taxon>
        <taxon>Magnoliopsida</taxon>
        <taxon>eudicotyledons</taxon>
        <taxon>Gunneridae</taxon>
        <taxon>Pentapetalae</taxon>
        <taxon>rosids</taxon>
        <taxon>fabids</taxon>
        <taxon>Rosales</taxon>
        <taxon>Cannabaceae</taxon>
        <taxon>Cannabis</taxon>
    </lineage>
</organism>
<keyword evidence="2 7" id="KW-0812">Transmembrane</keyword>
<feature type="transmembrane region" description="Helical" evidence="7">
    <location>
        <begin position="768"/>
        <end position="791"/>
    </location>
</feature>
<dbReference type="GO" id="GO:0016192">
    <property type="term" value="P:vesicle-mediated transport"/>
    <property type="evidence" value="ECO:0007669"/>
    <property type="project" value="InterPro"/>
</dbReference>
<dbReference type="Gene3D" id="1.25.40.10">
    <property type="entry name" value="Tetratricopeptide repeat domain"/>
    <property type="match status" value="5"/>
</dbReference>
<evidence type="ECO:0000256" key="4">
    <source>
        <dbReference type="ARBA" id="ARBA00022989"/>
    </source>
</evidence>
<evidence type="ECO:0000256" key="1">
    <source>
        <dbReference type="ARBA" id="ARBA00004141"/>
    </source>
</evidence>
<dbReference type="InterPro" id="IPR011990">
    <property type="entry name" value="TPR-like_helical_dom_sf"/>
</dbReference>
<dbReference type="Pfam" id="PF13041">
    <property type="entry name" value="PPR_2"/>
    <property type="match status" value="4"/>
</dbReference>
<feature type="transmembrane region" description="Helical" evidence="7">
    <location>
        <begin position="803"/>
        <end position="836"/>
    </location>
</feature>
<dbReference type="SUPFAM" id="SSF48452">
    <property type="entry name" value="TPR-like"/>
    <property type="match status" value="1"/>
</dbReference>
<dbReference type="Pfam" id="PF20431">
    <property type="entry name" value="E_motif"/>
    <property type="match status" value="1"/>
</dbReference>
<evidence type="ECO:0000256" key="2">
    <source>
        <dbReference type="ARBA" id="ARBA00022692"/>
    </source>
</evidence>
<reference evidence="10 11" key="1">
    <citation type="journal article" date="2020" name="bioRxiv">
        <title>Sequence and annotation of 42 cannabis genomes reveals extensive copy number variation in cannabinoid synthesis and pathogen resistance genes.</title>
        <authorList>
            <person name="Mckernan K.J."/>
            <person name="Helbert Y."/>
            <person name="Kane L.T."/>
            <person name="Ebling H."/>
            <person name="Zhang L."/>
            <person name="Liu B."/>
            <person name="Eaton Z."/>
            <person name="Mclaughlin S."/>
            <person name="Kingan S."/>
            <person name="Baybayan P."/>
            <person name="Concepcion G."/>
            <person name="Jordan M."/>
            <person name="Riva A."/>
            <person name="Barbazuk W."/>
            <person name="Harkins T."/>
        </authorList>
    </citation>
    <scope>NUCLEOTIDE SEQUENCE [LARGE SCALE GENOMIC DNA]</scope>
    <source>
        <strain evidence="10 11">cv. Jamaican Lion 4</strain>
        <strain evidence="9">Father</strain>
        <strain evidence="8">Mother</strain>
        <tissue evidence="8">Leaf</tissue>
    </source>
</reference>
<evidence type="ECO:0000313" key="9">
    <source>
        <dbReference type="EMBL" id="KAF4403677.1"/>
    </source>
</evidence>
<feature type="repeat" description="PPR" evidence="6">
    <location>
        <begin position="406"/>
        <end position="440"/>
    </location>
</feature>
<protein>
    <recommendedName>
        <fullName evidence="12">Pentatricopeptide repeat-containing protein</fullName>
    </recommendedName>
</protein>
<dbReference type="AlphaFoldDB" id="A0A7J6G4V1"/>